<dbReference type="SUPFAM" id="SSF51306">
    <property type="entry name" value="LexA/Signal peptidase"/>
    <property type="match status" value="1"/>
</dbReference>
<dbReference type="InterPro" id="IPR052064">
    <property type="entry name" value="Mito_IMP1_subunit"/>
</dbReference>
<dbReference type="EMBL" id="LSRX01000010">
    <property type="protein sequence ID" value="OLQ14861.1"/>
    <property type="molecule type" value="Genomic_DNA"/>
</dbReference>
<name>A0A1Q9F5B9_SYMMI</name>
<dbReference type="CDD" id="cd06462">
    <property type="entry name" value="Peptidase_S24_S26"/>
    <property type="match status" value="1"/>
</dbReference>
<dbReference type="AlphaFoldDB" id="A0A1Q9F5B9"/>
<dbReference type="PANTHER" id="PTHR12383:SF16">
    <property type="entry name" value="MITOCHONDRIAL INNER MEMBRANE PROTEASE SUBUNIT 1"/>
    <property type="match status" value="1"/>
</dbReference>
<keyword evidence="5" id="KW-0472">Membrane</keyword>
<dbReference type="GO" id="GO:0006627">
    <property type="term" value="P:protein processing involved in protein targeting to mitochondrion"/>
    <property type="evidence" value="ECO:0007669"/>
    <property type="project" value="TreeGrafter"/>
</dbReference>
<evidence type="ECO:0000313" key="6">
    <source>
        <dbReference type="EMBL" id="OLQ14861.1"/>
    </source>
</evidence>
<keyword evidence="7" id="KW-1185">Reference proteome</keyword>
<keyword evidence="4" id="KW-0496">Mitochondrion</keyword>
<accession>A0A1Q9F5B9</accession>
<dbReference type="InterPro" id="IPR036286">
    <property type="entry name" value="LexA/Signal_pep-like_sf"/>
</dbReference>
<gene>
    <name evidence="6" type="primary">IMMP2L</name>
    <name evidence="6" type="ORF">AK812_SmicGene976</name>
</gene>
<comment type="subcellular location">
    <subcellularLocation>
        <location evidence="1">Mitochondrion inner membrane</location>
    </subcellularLocation>
</comment>
<organism evidence="6 7">
    <name type="scientific">Symbiodinium microadriaticum</name>
    <name type="common">Dinoflagellate</name>
    <name type="synonym">Zooxanthella microadriatica</name>
    <dbReference type="NCBI Taxonomy" id="2951"/>
    <lineage>
        <taxon>Eukaryota</taxon>
        <taxon>Sar</taxon>
        <taxon>Alveolata</taxon>
        <taxon>Dinophyceae</taxon>
        <taxon>Suessiales</taxon>
        <taxon>Symbiodiniaceae</taxon>
        <taxon>Symbiodinium</taxon>
    </lineage>
</organism>
<evidence type="ECO:0000313" key="7">
    <source>
        <dbReference type="Proteomes" id="UP000186817"/>
    </source>
</evidence>
<comment type="caution">
    <text evidence="6">The sequence shown here is derived from an EMBL/GenBank/DDBJ whole genome shotgun (WGS) entry which is preliminary data.</text>
</comment>
<reference evidence="6 7" key="1">
    <citation type="submission" date="2016-02" db="EMBL/GenBank/DDBJ databases">
        <title>Genome analysis of coral dinoflagellate symbionts highlights evolutionary adaptations to a symbiotic lifestyle.</title>
        <authorList>
            <person name="Aranda M."/>
            <person name="Li Y."/>
            <person name="Liew Y.J."/>
            <person name="Baumgarten S."/>
            <person name="Simakov O."/>
            <person name="Wilson M."/>
            <person name="Piel J."/>
            <person name="Ashoor H."/>
            <person name="Bougouffa S."/>
            <person name="Bajic V.B."/>
            <person name="Ryu T."/>
            <person name="Ravasi T."/>
            <person name="Bayer T."/>
            <person name="Micklem G."/>
            <person name="Kim H."/>
            <person name="Bhak J."/>
            <person name="Lajeunesse T.C."/>
            <person name="Voolstra C.R."/>
        </authorList>
    </citation>
    <scope>NUCLEOTIDE SEQUENCE [LARGE SCALE GENOMIC DNA]</scope>
    <source>
        <strain evidence="6 7">CCMP2467</strain>
    </source>
</reference>
<dbReference type="GO" id="GO:0042720">
    <property type="term" value="C:mitochondrial inner membrane peptidase complex"/>
    <property type="evidence" value="ECO:0007669"/>
    <property type="project" value="TreeGrafter"/>
</dbReference>
<evidence type="ECO:0000256" key="5">
    <source>
        <dbReference type="ARBA" id="ARBA00023136"/>
    </source>
</evidence>
<keyword evidence="2" id="KW-0999">Mitochondrion inner membrane</keyword>
<dbReference type="Proteomes" id="UP000186817">
    <property type="component" value="Unassembled WGS sequence"/>
</dbReference>
<dbReference type="PANTHER" id="PTHR12383">
    <property type="entry name" value="PROTEASE FAMILY S26 MITOCHONDRIAL INNER MEMBRANE PROTEASE-RELATED"/>
    <property type="match status" value="1"/>
</dbReference>
<evidence type="ECO:0000256" key="4">
    <source>
        <dbReference type="ARBA" id="ARBA00023128"/>
    </source>
</evidence>
<proteinExistence type="predicted"/>
<keyword evidence="3" id="KW-0378">Hydrolase</keyword>
<dbReference type="OrthoDB" id="9996127at2759"/>
<evidence type="ECO:0000256" key="3">
    <source>
        <dbReference type="ARBA" id="ARBA00022801"/>
    </source>
</evidence>
<dbReference type="GO" id="GO:0008233">
    <property type="term" value="F:peptidase activity"/>
    <property type="evidence" value="ECO:0007669"/>
    <property type="project" value="UniProtKB-KW"/>
</dbReference>
<evidence type="ECO:0000256" key="1">
    <source>
        <dbReference type="ARBA" id="ARBA00004273"/>
    </source>
</evidence>
<sequence length="203" mass="22837">MPCFEFAARRPRAQSPGSASPSDWLKSCVAALRLPWTLECFHLQGRSMMPTLRGGPGLCDSDLVVGLRPGRSVHLVPQTGDIVLLVDESGRMVKRLKNIVFEAPTVFAKHHDDWALQPLSSLRGWCWVEGDNAMLSEDSRIFGWLPSHRLEAVAIAVVWPPWRSTWLLEPHRVRDALSPEGVRSLCCCRMPVQLLRRAAEWAH</sequence>
<keyword evidence="6" id="KW-0645">Protease</keyword>
<evidence type="ECO:0000256" key="2">
    <source>
        <dbReference type="ARBA" id="ARBA00022792"/>
    </source>
</evidence>
<dbReference type="Gene3D" id="2.10.109.10">
    <property type="entry name" value="Umud Fragment, subunit A"/>
    <property type="match status" value="1"/>
</dbReference>
<protein>
    <submittedName>
        <fullName evidence="6">Mitochondrial inner membrane protease subunit 2</fullName>
    </submittedName>
</protein>